<dbReference type="eggNOG" id="KOG0988">
    <property type="taxonomic scope" value="Eukaryota"/>
</dbReference>
<dbReference type="PANTHER" id="PTHR23079:SF17">
    <property type="entry name" value="RNA-DEPENDENT RNA POLYMERASE"/>
    <property type="match status" value="1"/>
</dbReference>
<comment type="similarity">
    <text evidence="1">Belongs to the RdRP family.</text>
</comment>
<dbReference type="InterPro" id="IPR057596">
    <property type="entry name" value="RDRP_core"/>
</dbReference>
<dbReference type="EC" id="2.7.7.48" evidence="1"/>
<dbReference type="Proteomes" id="UP000008066">
    <property type="component" value="Unassembled WGS sequence"/>
</dbReference>
<protein>
    <recommendedName>
        <fullName evidence="1">RNA-dependent RNA polymerase</fullName>
        <ecNumber evidence="1">2.7.7.48</ecNumber>
    </recommendedName>
</protein>
<keyword evidence="1" id="KW-0694">RNA-binding</keyword>
<dbReference type="PANTHER" id="PTHR23079">
    <property type="entry name" value="RNA-DEPENDENT RNA POLYMERASE"/>
    <property type="match status" value="1"/>
</dbReference>
<gene>
    <name evidence="3" type="ORF">CTHT_0007750</name>
</gene>
<dbReference type="GO" id="GO:0030422">
    <property type="term" value="P:siRNA processing"/>
    <property type="evidence" value="ECO:0007669"/>
    <property type="project" value="TreeGrafter"/>
</dbReference>
<evidence type="ECO:0000313" key="4">
    <source>
        <dbReference type="Proteomes" id="UP000008066"/>
    </source>
</evidence>
<dbReference type="GO" id="GO:0003968">
    <property type="term" value="F:RNA-directed RNA polymerase activity"/>
    <property type="evidence" value="ECO:0007669"/>
    <property type="project" value="UniProtKB-KW"/>
</dbReference>
<reference evidence="3 4" key="1">
    <citation type="journal article" date="2011" name="Cell">
        <title>Insight into structure and assembly of the nuclear pore complex by utilizing the genome of a eukaryotic thermophile.</title>
        <authorList>
            <person name="Amlacher S."/>
            <person name="Sarges P."/>
            <person name="Flemming D."/>
            <person name="van Noort V."/>
            <person name="Kunze R."/>
            <person name="Devos D.P."/>
            <person name="Arumugam M."/>
            <person name="Bork P."/>
            <person name="Hurt E."/>
        </authorList>
    </citation>
    <scope>NUCLEOTIDE SEQUENCE [LARGE SCALE GENOMIC DNA]</scope>
    <source>
        <strain evidence="4">DSM 1495 / CBS 144.50 / IMI 039719</strain>
    </source>
</reference>
<comment type="catalytic activity">
    <reaction evidence="1">
        <text>RNA(n) + a ribonucleoside 5'-triphosphate = RNA(n+1) + diphosphate</text>
        <dbReference type="Rhea" id="RHEA:21248"/>
        <dbReference type="Rhea" id="RHEA-COMP:14527"/>
        <dbReference type="Rhea" id="RHEA-COMP:17342"/>
        <dbReference type="ChEBI" id="CHEBI:33019"/>
        <dbReference type="ChEBI" id="CHEBI:61557"/>
        <dbReference type="ChEBI" id="CHEBI:140395"/>
        <dbReference type="EC" id="2.7.7.48"/>
    </reaction>
</comment>
<feature type="domain" description="RDRP core" evidence="2">
    <location>
        <begin position="2"/>
        <end position="105"/>
    </location>
</feature>
<keyword evidence="1" id="KW-0696">RNA-directed RNA polymerase</keyword>
<keyword evidence="1" id="KW-0548">Nucleotidyltransferase</keyword>
<dbReference type="Pfam" id="PF05183">
    <property type="entry name" value="RdRP"/>
    <property type="match status" value="2"/>
</dbReference>
<evidence type="ECO:0000313" key="3">
    <source>
        <dbReference type="EMBL" id="EGS24063.1"/>
    </source>
</evidence>
<name>G0RYS7_CHATD</name>
<dbReference type="GO" id="GO:0031380">
    <property type="term" value="C:nuclear RNA-directed RNA polymerase complex"/>
    <property type="evidence" value="ECO:0007669"/>
    <property type="project" value="TreeGrafter"/>
</dbReference>
<evidence type="ECO:0000259" key="2">
    <source>
        <dbReference type="Pfam" id="PF05183"/>
    </source>
</evidence>
<accession>G0RYS7</accession>
<dbReference type="RefSeq" id="XP_006691305.1">
    <property type="nucleotide sequence ID" value="XM_006691242.1"/>
</dbReference>
<sequence length="392" mass="44757">MGAPPMWFLNLLSREVHRLRSITTTIYNTVTFIRQQNTGDCFKLDKFLRYTEQIGLDYRREPFLLGAIEAILLKELRLLKHKARIPVPKGVTLFCVMDKTGFLQGGPSLSGGDLDGDLFHVIWDPALFNAKPKLETFEPADYPRIPPLELEGEITIRDMANFFADFKTILADPDCMKLAKLASSAVNLSKTGRPVDMTQLPKCRRWRPDFFAPASNLKILHKYEIELEQYDMDDDDKTGEEGDDTPRWSCEIFITGLRIDRADHPSQPLKELEVFVGFVMNRSDIQTRRQRDGSLKLKDEFDRITGWAVDEMRRPFISGYTSELDAIEFCIACLYVGCFETKQQHGGHRRVNKTSESSKIVAAATLLRELNAVETRIRVFLASSCLFEKTSG</sequence>
<dbReference type="AlphaFoldDB" id="G0RYS7"/>
<dbReference type="STRING" id="759272.G0RYS7"/>
<keyword evidence="4" id="KW-1185">Reference proteome</keyword>
<dbReference type="KEGG" id="cthr:CTHT_0007750"/>
<dbReference type="GO" id="GO:0003723">
    <property type="term" value="F:RNA binding"/>
    <property type="evidence" value="ECO:0007669"/>
    <property type="project" value="UniProtKB-KW"/>
</dbReference>
<dbReference type="OrthoDB" id="6513042at2759"/>
<feature type="domain" description="RDRP core" evidence="2">
    <location>
        <begin position="109"/>
        <end position="226"/>
    </location>
</feature>
<dbReference type="HOGENOM" id="CLU_703990_0_0_1"/>
<evidence type="ECO:0000256" key="1">
    <source>
        <dbReference type="RuleBase" id="RU363098"/>
    </source>
</evidence>
<dbReference type="EMBL" id="GL988032">
    <property type="protein sequence ID" value="EGS24063.1"/>
    <property type="molecule type" value="Genomic_DNA"/>
</dbReference>
<dbReference type="GeneID" id="18254813"/>
<dbReference type="InterPro" id="IPR007855">
    <property type="entry name" value="RDRP"/>
</dbReference>
<proteinExistence type="inferred from homology"/>
<organism evidence="4">
    <name type="scientific">Chaetomium thermophilum (strain DSM 1495 / CBS 144.50 / IMI 039719)</name>
    <name type="common">Thermochaetoides thermophila</name>
    <dbReference type="NCBI Taxonomy" id="759272"/>
    <lineage>
        <taxon>Eukaryota</taxon>
        <taxon>Fungi</taxon>
        <taxon>Dikarya</taxon>
        <taxon>Ascomycota</taxon>
        <taxon>Pezizomycotina</taxon>
        <taxon>Sordariomycetes</taxon>
        <taxon>Sordariomycetidae</taxon>
        <taxon>Sordariales</taxon>
        <taxon>Chaetomiaceae</taxon>
        <taxon>Thermochaetoides</taxon>
    </lineage>
</organism>
<keyword evidence="1" id="KW-0808">Transferase</keyword>